<gene>
    <name evidence="3" type="ORF">DPMN_128216</name>
</gene>
<protein>
    <submittedName>
        <fullName evidence="3">Uncharacterized protein</fullName>
    </submittedName>
</protein>
<keyword evidence="2" id="KW-0812">Transmembrane</keyword>
<feature type="compositionally biased region" description="Polar residues" evidence="1">
    <location>
        <begin position="102"/>
        <end position="114"/>
    </location>
</feature>
<keyword evidence="2" id="KW-0472">Membrane</keyword>
<keyword evidence="2" id="KW-1133">Transmembrane helix</keyword>
<name>A0A9D4H0Q5_DREPO</name>
<keyword evidence="4" id="KW-1185">Reference proteome</keyword>
<sequence length="198" mass="22116">MLKKMMMIMMIIPTLVLLIAKMVLMLLLMMIIILIFGGGGCCKNHVNHNDDSGNEASNDYDHDDFSLIATHPGRANEDQGNGDAGKTDDHQESLGRARREQPQNQLQTHTQKNTPRPGLIVGKSDTKKQRSGGTPGETLEDPSREESHRTRNLYAPENLVSNTQGRQQEEDDHDPLLDLLPPLDDDTPGRQTGERRRS</sequence>
<organism evidence="3 4">
    <name type="scientific">Dreissena polymorpha</name>
    <name type="common">Zebra mussel</name>
    <name type="synonym">Mytilus polymorpha</name>
    <dbReference type="NCBI Taxonomy" id="45954"/>
    <lineage>
        <taxon>Eukaryota</taxon>
        <taxon>Metazoa</taxon>
        <taxon>Spiralia</taxon>
        <taxon>Lophotrochozoa</taxon>
        <taxon>Mollusca</taxon>
        <taxon>Bivalvia</taxon>
        <taxon>Autobranchia</taxon>
        <taxon>Heteroconchia</taxon>
        <taxon>Euheterodonta</taxon>
        <taxon>Imparidentia</taxon>
        <taxon>Neoheterodontei</taxon>
        <taxon>Myida</taxon>
        <taxon>Dreissenoidea</taxon>
        <taxon>Dreissenidae</taxon>
        <taxon>Dreissena</taxon>
    </lineage>
</organism>
<evidence type="ECO:0000256" key="2">
    <source>
        <dbReference type="SAM" id="Phobius"/>
    </source>
</evidence>
<evidence type="ECO:0000256" key="1">
    <source>
        <dbReference type="SAM" id="MobiDB-lite"/>
    </source>
</evidence>
<feature type="transmembrane region" description="Helical" evidence="2">
    <location>
        <begin position="12"/>
        <end position="36"/>
    </location>
</feature>
<feature type="compositionally biased region" description="Basic and acidic residues" evidence="1">
    <location>
        <begin position="85"/>
        <end position="101"/>
    </location>
</feature>
<reference evidence="3" key="1">
    <citation type="journal article" date="2019" name="bioRxiv">
        <title>The Genome of the Zebra Mussel, Dreissena polymorpha: A Resource for Invasive Species Research.</title>
        <authorList>
            <person name="McCartney M.A."/>
            <person name="Auch B."/>
            <person name="Kono T."/>
            <person name="Mallez S."/>
            <person name="Zhang Y."/>
            <person name="Obille A."/>
            <person name="Becker A."/>
            <person name="Abrahante J.E."/>
            <person name="Garbe J."/>
            <person name="Badalamenti J.P."/>
            <person name="Herman A."/>
            <person name="Mangelson H."/>
            <person name="Liachko I."/>
            <person name="Sullivan S."/>
            <person name="Sone E.D."/>
            <person name="Koren S."/>
            <person name="Silverstein K.A.T."/>
            <person name="Beckman K.B."/>
            <person name="Gohl D.M."/>
        </authorList>
    </citation>
    <scope>NUCLEOTIDE SEQUENCE</scope>
    <source>
        <strain evidence="3">Duluth1</strain>
        <tissue evidence="3">Whole animal</tissue>
    </source>
</reference>
<dbReference type="Proteomes" id="UP000828390">
    <property type="component" value="Unassembled WGS sequence"/>
</dbReference>
<dbReference type="EMBL" id="JAIWYP010000005">
    <property type="protein sequence ID" value="KAH3826317.1"/>
    <property type="molecule type" value="Genomic_DNA"/>
</dbReference>
<proteinExistence type="predicted"/>
<evidence type="ECO:0000313" key="4">
    <source>
        <dbReference type="Proteomes" id="UP000828390"/>
    </source>
</evidence>
<comment type="caution">
    <text evidence="3">The sequence shown here is derived from an EMBL/GenBank/DDBJ whole genome shotgun (WGS) entry which is preliminary data.</text>
</comment>
<accession>A0A9D4H0Q5</accession>
<feature type="region of interest" description="Disordered" evidence="1">
    <location>
        <begin position="53"/>
        <end position="198"/>
    </location>
</feature>
<dbReference type="AlphaFoldDB" id="A0A9D4H0Q5"/>
<reference evidence="3" key="2">
    <citation type="submission" date="2020-11" db="EMBL/GenBank/DDBJ databases">
        <authorList>
            <person name="McCartney M.A."/>
            <person name="Auch B."/>
            <person name="Kono T."/>
            <person name="Mallez S."/>
            <person name="Becker A."/>
            <person name="Gohl D.M."/>
            <person name="Silverstein K.A.T."/>
            <person name="Koren S."/>
            <person name="Bechman K.B."/>
            <person name="Herman A."/>
            <person name="Abrahante J.E."/>
            <person name="Garbe J."/>
        </authorList>
    </citation>
    <scope>NUCLEOTIDE SEQUENCE</scope>
    <source>
        <strain evidence="3">Duluth1</strain>
        <tissue evidence="3">Whole animal</tissue>
    </source>
</reference>
<evidence type="ECO:0000313" key="3">
    <source>
        <dbReference type="EMBL" id="KAH3826317.1"/>
    </source>
</evidence>